<evidence type="ECO:0000313" key="2">
    <source>
        <dbReference type="Proteomes" id="UP000003895"/>
    </source>
</evidence>
<reference evidence="1 2" key="1">
    <citation type="journal article" date="2013" name="Pathog. Dis.">
        <title>Genome sequences of 65 Helicobacter pylori strains isolated from asymptomatic individuals and patients with gastric cancer, peptic ulcer disease, or gastritis.</title>
        <authorList>
            <person name="Blanchard T.G."/>
            <person name="Czinn S.J."/>
            <person name="Correa P."/>
            <person name="Nakazawa T."/>
            <person name="Keelan M."/>
            <person name="Morningstar L."/>
            <person name="Santana-Cruz I."/>
            <person name="Maroo A."/>
            <person name="McCracken C."/>
            <person name="Shefchek K."/>
            <person name="Daugherty S."/>
            <person name="Song Y."/>
            <person name="Fraser C.M."/>
            <person name="Fricke W.F."/>
        </authorList>
    </citation>
    <scope>NUCLEOTIDE SEQUENCE [LARGE SCALE GENOMIC DNA]</scope>
    <source>
        <strain evidence="1 2">Hp H-45</strain>
    </source>
</reference>
<comment type="caution">
    <text evidence="1">The sequence shown here is derived from an EMBL/GenBank/DDBJ whole genome shotgun (WGS) entry which is preliminary data.</text>
</comment>
<name>J0LYW2_HELPX</name>
<dbReference type="PATRIC" id="fig|992050.3.peg.1022"/>
<accession>J0LYW2</accession>
<protein>
    <submittedName>
        <fullName evidence="1">Uncharacterized protein</fullName>
    </submittedName>
</protein>
<dbReference type="Proteomes" id="UP000003895">
    <property type="component" value="Unassembled WGS sequence"/>
</dbReference>
<organism evidence="1 2">
    <name type="scientific">Helicobacter pylori Hp H-45</name>
    <dbReference type="NCBI Taxonomy" id="992050"/>
    <lineage>
        <taxon>Bacteria</taxon>
        <taxon>Pseudomonadati</taxon>
        <taxon>Campylobacterota</taxon>
        <taxon>Epsilonproteobacteria</taxon>
        <taxon>Campylobacterales</taxon>
        <taxon>Helicobacteraceae</taxon>
        <taxon>Helicobacter</taxon>
    </lineage>
</organism>
<gene>
    <name evidence="1" type="ORF">HPHPH45_1038</name>
</gene>
<dbReference type="EMBL" id="AKOQ01000010">
    <property type="protein sequence ID" value="EJB67437.1"/>
    <property type="molecule type" value="Genomic_DNA"/>
</dbReference>
<evidence type="ECO:0000313" key="1">
    <source>
        <dbReference type="EMBL" id="EJB67437.1"/>
    </source>
</evidence>
<sequence length="40" mass="4367">MRSSKTICGSGGEQNGGDLDRIVKGFLMICLANKKQQLRI</sequence>
<dbReference type="AlphaFoldDB" id="J0LYW2"/>
<proteinExistence type="predicted"/>